<gene>
    <name evidence="2" type="ORF">LC0644_2074</name>
</gene>
<protein>
    <submittedName>
        <fullName evidence="2">Phage Mu protein F like protein</fullName>
    </submittedName>
</protein>
<proteinExistence type="predicted"/>
<evidence type="ECO:0000259" key="1">
    <source>
        <dbReference type="Pfam" id="PF04233"/>
    </source>
</evidence>
<dbReference type="EMBL" id="BAYM01000240">
    <property type="protein sequence ID" value="GAN37485.1"/>
    <property type="molecule type" value="Genomic_DNA"/>
</dbReference>
<comment type="caution">
    <text evidence="2">The sequence shown here is derived from an EMBL/GenBank/DDBJ whole genome shotgun (WGS) entry which is preliminary data.</text>
</comment>
<reference evidence="3" key="1">
    <citation type="submission" date="2014-05" db="EMBL/GenBank/DDBJ databases">
        <title>Whole genome sequencing of Lactobacillus casei NRIC0644.</title>
        <authorList>
            <person name="Atarashi H."/>
            <person name="Yoshida Y."/>
            <person name="Fujimura S."/>
            <person name="Tanaka N."/>
            <person name="Shiwa Y."/>
            <person name="Yoshikawa H."/>
            <person name="Okada S."/>
            <person name="Nakagawa J."/>
        </authorList>
    </citation>
    <scope>NUCLEOTIDE SEQUENCE [LARGE SCALE GENOMIC DNA]</scope>
    <source>
        <strain evidence="3">NRIC0644</strain>
    </source>
</reference>
<organism evidence="2 3">
    <name type="scientific">Lacticaseibacillus paracasei NRIC 0644</name>
    <dbReference type="NCBI Taxonomy" id="1435038"/>
    <lineage>
        <taxon>Bacteria</taxon>
        <taxon>Bacillati</taxon>
        <taxon>Bacillota</taxon>
        <taxon>Bacilli</taxon>
        <taxon>Lactobacillales</taxon>
        <taxon>Lactobacillaceae</taxon>
        <taxon>Lacticaseibacillus</taxon>
    </lineage>
</organism>
<name>A0A0C9NZI6_LACPA</name>
<dbReference type="Pfam" id="PF04233">
    <property type="entry name" value="Phage_Mu_F"/>
    <property type="match status" value="1"/>
</dbReference>
<sequence length="332" mass="37598">MTTTTQQQIASNSAYWNKRTAAERKWIVENLKNDEAFNARIQEYFDKALTDIQKDIDSELAKYAAYSNDSMAGARQAVMATDIKAYQAEAKSIVDDARKMYNGEPLKYSDFSKDVNDRLKLYNATMRINRLEMLKSEIGQEMLDAHMKVNADLISKLSDDYQFEIKRQAGILGETVSKGGYTDLAKLLSKREGDYTFSQRIWINQDILKAELNELLTSATIQGQSPLKIARKLRDQVADKVDNYRYVTERIARTESARVQTQAQLDSFNKFGYDYCKWVAEPSACDVCKEISEGGRTGEGIYKVDDVPDIPVHPNCRCSIAAYAPGDEADDD</sequence>
<feature type="domain" description="Phage head morphogenesis" evidence="1">
    <location>
        <begin position="212"/>
        <end position="320"/>
    </location>
</feature>
<evidence type="ECO:0000313" key="3">
    <source>
        <dbReference type="Proteomes" id="UP000032552"/>
    </source>
</evidence>
<dbReference type="NCBIfam" id="TIGR01641">
    <property type="entry name" value="phageSPP1_gp7"/>
    <property type="match status" value="1"/>
</dbReference>
<dbReference type="AlphaFoldDB" id="A0A0C9NZI6"/>
<dbReference type="Proteomes" id="UP000032552">
    <property type="component" value="Unassembled WGS sequence"/>
</dbReference>
<dbReference type="RefSeq" id="WP_045624296.1">
    <property type="nucleotide sequence ID" value="NZ_BAYM01000240.1"/>
</dbReference>
<evidence type="ECO:0000313" key="2">
    <source>
        <dbReference type="EMBL" id="GAN37485.1"/>
    </source>
</evidence>
<accession>A0A0C9NZI6</accession>
<dbReference type="InterPro" id="IPR006528">
    <property type="entry name" value="Phage_head_morphogenesis_dom"/>
</dbReference>